<organism evidence="3 4">
    <name type="scientific">Candidatus Terraquivivens tikiterensis</name>
    <dbReference type="NCBI Taxonomy" id="1980982"/>
    <lineage>
        <taxon>Archaea</taxon>
        <taxon>Nitrososphaerota</taxon>
        <taxon>Candidatus Wolframiiraptoraceae</taxon>
        <taxon>Candidatus Terraquivivens</taxon>
    </lineage>
</organism>
<dbReference type="GO" id="GO:0046961">
    <property type="term" value="F:proton-transporting ATPase activity, rotational mechanism"/>
    <property type="evidence" value="ECO:0007669"/>
    <property type="project" value="InterPro"/>
</dbReference>
<protein>
    <recommendedName>
        <fullName evidence="5">V-type ATP synthase subunit C</fullName>
    </recommendedName>
</protein>
<proteinExistence type="predicted"/>
<dbReference type="PANTHER" id="PTHR38682">
    <property type="entry name" value="V-TYPE ATP SYNTHASE SUBUNIT C"/>
    <property type="match status" value="1"/>
</dbReference>
<dbReference type="InterPro" id="IPR002843">
    <property type="entry name" value="ATPase_V0-cplx_csu/dsu"/>
</dbReference>
<name>A0A2R7Y1M9_9ARCH</name>
<evidence type="ECO:0008006" key="5">
    <source>
        <dbReference type="Google" id="ProtNLM"/>
    </source>
</evidence>
<sequence>MMLKDLEYVVGKSYGLKGKLLSYSMLEELASSKNLEELVEKLRPTEYGPYVSGLPRPLRPTSIELALRRRLVEVHFDLAMKSRGAGIIQAYYMKYLASNLKTVLKGKALGKGYEELLELIDLRAEEIVRRRDAVVRAMAAKDLEEAVRSLSGTKFGEVASMAMEVYEKEGDLVVFDVAMDKAYFSEVLREFNKLSFAERRRVRKIVAVDIDGYTVLAVMRSKLWGLTVAETRRFLLDKAVNIPKETLEMMVEAEGIPDVLYLLGETPYKAILPEPSAEGATAIKSLEEAFEKLALKRASDAFLRDIFSVSVPLALLKLKELEVRNVSIIAAGVDGGLSTSRILQRVVRYA</sequence>
<dbReference type="SUPFAM" id="SSF103486">
    <property type="entry name" value="V-type ATP synthase subunit C"/>
    <property type="match status" value="1"/>
</dbReference>
<dbReference type="AlphaFoldDB" id="A0A2R7Y1M9"/>
<dbReference type="EMBL" id="NDWU01000021">
    <property type="protein sequence ID" value="PUA31257.1"/>
    <property type="molecule type" value="Genomic_DNA"/>
</dbReference>
<dbReference type="Proteomes" id="UP000244066">
    <property type="component" value="Unassembled WGS sequence"/>
</dbReference>
<keyword evidence="1" id="KW-0813">Transport</keyword>
<keyword evidence="2" id="KW-0406">Ion transport</keyword>
<evidence type="ECO:0000256" key="1">
    <source>
        <dbReference type="ARBA" id="ARBA00022448"/>
    </source>
</evidence>
<reference evidence="3 4" key="1">
    <citation type="submission" date="2017-04" db="EMBL/GenBank/DDBJ databases">
        <title>Draft Aigarchaeota genome from a New Zealand hot spring.</title>
        <authorList>
            <person name="Reysenbach A.-L."/>
            <person name="Donaho J.A."/>
            <person name="Gerhart J."/>
            <person name="Kelley J.F."/>
            <person name="Kouba K."/>
            <person name="Podar M."/>
            <person name="Stott M."/>
        </authorList>
    </citation>
    <scope>NUCLEOTIDE SEQUENCE [LARGE SCALE GENOMIC DNA]</scope>
    <source>
        <strain evidence="3">NZ13_MG1</strain>
    </source>
</reference>
<dbReference type="InterPro" id="IPR050873">
    <property type="entry name" value="V-ATPase_V0D/AC39_subunit"/>
</dbReference>
<evidence type="ECO:0000313" key="3">
    <source>
        <dbReference type="EMBL" id="PUA31257.1"/>
    </source>
</evidence>
<evidence type="ECO:0000313" key="4">
    <source>
        <dbReference type="Proteomes" id="UP000244066"/>
    </source>
</evidence>
<dbReference type="InterPro" id="IPR044911">
    <property type="entry name" value="V-type_ATPase_csu/dsu_dom_3"/>
</dbReference>
<dbReference type="Pfam" id="PF01992">
    <property type="entry name" value="vATP-synt_AC39"/>
    <property type="match status" value="1"/>
</dbReference>
<gene>
    <name evidence="3" type="ORF">B9J98_06980</name>
</gene>
<accession>A0A2R7Y1M9</accession>
<comment type="caution">
    <text evidence="3">The sequence shown here is derived from an EMBL/GenBank/DDBJ whole genome shotgun (WGS) entry which is preliminary data.</text>
</comment>
<evidence type="ECO:0000256" key="2">
    <source>
        <dbReference type="ARBA" id="ARBA00023065"/>
    </source>
</evidence>
<dbReference type="Gene3D" id="1.10.132.50">
    <property type="entry name" value="ATP synthase (C/AC39) subunit, domain 3"/>
    <property type="match status" value="3"/>
</dbReference>
<dbReference type="InterPro" id="IPR036079">
    <property type="entry name" value="ATPase_csu/dsu_sf"/>
</dbReference>
<dbReference type="PANTHER" id="PTHR38682:SF1">
    <property type="entry name" value="V-TYPE ATP SYNTHASE SUBUNIT C"/>
    <property type="match status" value="1"/>
</dbReference>